<dbReference type="GO" id="GO:0015074">
    <property type="term" value="P:DNA integration"/>
    <property type="evidence" value="ECO:0007669"/>
    <property type="project" value="InterPro"/>
</dbReference>
<feature type="domain" description="Integrase catalytic" evidence="2">
    <location>
        <begin position="258"/>
        <end position="474"/>
    </location>
</feature>
<evidence type="ECO:0000313" key="4">
    <source>
        <dbReference type="Proteomes" id="UP000886723"/>
    </source>
</evidence>
<feature type="region of interest" description="Disordered" evidence="1">
    <location>
        <begin position="613"/>
        <end position="638"/>
    </location>
</feature>
<evidence type="ECO:0000259" key="2">
    <source>
        <dbReference type="PROSITE" id="PS50994"/>
    </source>
</evidence>
<comment type="caution">
    <text evidence="3">The sequence shown here is derived from an EMBL/GenBank/DDBJ whole genome shotgun (WGS) entry which is preliminary data.</text>
</comment>
<protein>
    <submittedName>
        <fullName evidence="3">DDE-type integrase/transposase/recombinase</fullName>
    </submittedName>
</protein>
<dbReference type="InterPro" id="IPR012337">
    <property type="entry name" value="RNaseH-like_sf"/>
</dbReference>
<proteinExistence type="predicted"/>
<dbReference type="InterPro" id="IPR015378">
    <property type="entry name" value="Transposase-like_Mu_C"/>
</dbReference>
<gene>
    <name evidence="3" type="ORF">IAA63_12315</name>
</gene>
<dbReference type="PROSITE" id="PS50994">
    <property type="entry name" value="INTEGRASE"/>
    <property type="match status" value="1"/>
</dbReference>
<dbReference type="Proteomes" id="UP000886723">
    <property type="component" value="Unassembled WGS sequence"/>
</dbReference>
<dbReference type="AlphaFoldDB" id="A0A9D1T7V8"/>
<organism evidence="3 4">
    <name type="scientific">Candidatus Pullilachnospira stercoravium</name>
    <dbReference type="NCBI Taxonomy" id="2840913"/>
    <lineage>
        <taxon>Bacteria</taxon>
        <taxon>Bacillati</taxon>
        <taxon>Bacillota</taxon>
        <taxon>Clostridia</taxon>
        <taxon>Lachnospirales</taxon>
        <taxon>Lachnospiraceae</taxon>
        <taxon>Lachnospiraceae incertae sedis</taxon>
        <taxon>Candidatus Pullilachnospira</taxon>
    </lineage>
</organism>
<evidence type="ECO:0000313" key="3">
    <source>
        <dbReference type="EMBL" id="HIV13903.1"/>
    </source>
</evidence>
<dbReference type="Pfam" id="PF09299">
    <property type="entry name" value="Mu-transpos_C"/>
    <property type="match status" value="1"/>
</dbReference>
<dbReference type="Gene3D" id="3.30.420.10">
    <property type="entry name" value="Ribonuclease H-like superfamily/Ribonuclease H"/>
    <property type="match status" value="1"/>
</dbReference>
<dbReference type="InterPro" id="IPR001584">
    <property type="entry name" value="Integrase_cat-core"/>
</dbReference>
<dbReference type="SUPFAM" id="SSF53098">
    <property type="entry name" value="Ribonuclease H-like"/>
    <property type="match status" value="1"/>
</dbReference>
<dbReference type="GO" id="GO:0003676">
    <property type="term" value="F:nucleic acid binding"/>
    <property type="evidence" value="ECO:0007669"/>
    <property type="project" value="InterPro"/>
</dbReference>
<name>A0A9D1T7V8_9FIRM</name>
<reference evidence="3" key="2">
    <citation type="journal article" date="2021" name="PeerJ">
        <title>Extensive microbial diversity within the chicken gut microbiome revealed by metagenomics and culture.</title>
        <authorList>
            <person name="Gilroy R."/>
            <person name="Ravi A."/>
            <person name="Getino M."/>
            <person name="Pursley I."/>
            <person name="Horton D.L."/>
            <person name="Alikhan N.F."/>
            <person name="Baker D."/>
            <person name="Gharbi K."/>
            <person name="Hall N."/>
            <person name="Watson M."/>
            <person name="Adriaenssens E.M."/>
            <person name="Foster-Nyarko E."/>
            <person name="Jarju S."/>
            <person name="Secka A."/>
            <person name="Antonio M."/>
            <person name="Oren A."/>
            <person name="Chaudhuri R.R."/>
            <person name="La Ragione R."/>
            <person name="Hildebrand F."/>
            <person name="Pallen M.J."/>
        </authorList>
    </citation>
    <scope>NUCLEOTIDE SEQUENCE</scope>
    <source>
        <strain evidence="3">ChiBcec2-4451</strain>
    </source>
</reference>
<accession>A0A9D1T7V8</accession>
<evidence type="ECO:0000256" key="1">
    <source>
        <dbReference type="SAM" id="MobiDB-lite"/>
    </source>
</evidence>
<reference evidence="3" key="1">
    <citation type="submission" date="2020-10" db="EMBL/GenBank/DDBJ databases">
        <authorList>
            <person name="Gilroy R."/>
        </authorList>
    </citation>
    <scope>NUCLEOTIDE SEQUENCE</scope>
    <source>
        <strain evidence="3">ChiBcec2-4451</strain>
    </source>
</reference>
<dbReference type="InterPro" id="IPR036397">
    <property type="entry name" value="RNaseH_sf"/>
</dbReference>
<sequence>MGDYTSDFVCIKADGDLLVRECVFRKYLTKPKTVKLLDVSRTYWQRRGVQDWGLVIDCTRCTMPVWKDGGELQGYEPCTEEMLREQTGIVLCKMEELDADRKKTAYERFTWIAGILPFLAEDGKRSRMIAALAAQHQVSRQTIRSYLCQYLAYQDPCVLAPCQKKKGRPLTPDEKNMRWALNRFYYTKNQNSLSTAYTQMLKERYCDAAGKLLPEYPSIHQFRYFYRKHKDLRGQYISRDGKSAYQRNHRPLLGDGVQAFAPAVGVGMLDATVCDIYLVNEAGGLVGRPILTACVDAYSSLCCGYMLSWEGGTYSLRGLMLNVLADKQEHCRKHGIEIERNAWDCGQLPATLVTDMGSEYVSETFGQIADLGVTLVHLPAYRPELKGPVEKFFDLVQESYKPYLKGRGVIEPDFQERGAHDYRKDACLTMEDFEKVILRCILYYNTRRVLENFPYTEKILAAGIRPHASDVWNYGKTQPGASLIPVTRENLILTLFPRVTGRFTKYGLKVNRMRYKNEHFADRFLRGGTVTVAYNPEDVSMVWLIEDGTYIPFDLIEGRYAGKSLEEVQGMQEAKKQLVRAAAEETIQAKIDLADHIGAIASAATRGGKTKIRDIRENRRKEQNRTHRDYWKGGKQDA</sequence>
<dbReference type="EMBL" id="DVON01000262">
    <property type="protein sequence ID" value="HIV13903.1"/>
    <property type="molecule type" value="Genomic_DNA"/>
</dbReference>